<evidence type="ECO:0000259" key="2">
    <source>
        <dbReference type="Pfam" id="PF13472"/>
    </source>
</evidence>
<proteinExistence type="predicted"/>
<comment type="caution">
    <text evidence="3">The sequence shown here is derived from an EMBL/GenBank/DDBJ whole genome shotgun (WGS) entry which is preliminary data.</text>
</comment>
<dbReference type="PANTHER" id="PTHR43784:SF2">
    <property type="entry name" value="GDSL-LIKE LIPASE_ACYLHYDROLASE, PUTATIVE (AFU_ORTHOLOGUE AFUA_2G00820)-RELATED"/>
    <property type="match status" value="1"/>
</dbReference>
<keyword evidence="4" id="KW-1185">Reference proteome</keyword>
<dbReference type="Gene3D" id="3.40.50.1110">
    <property type="entry name" value="SGNH hydrolase"/>
    <property type="match status" value="1"/>
</dbReference>
<sequence>MKRPAVTASLVLAAAAAVTGATVLMAVTDDRGLAATPTAGTARCVTAAFPGETVTVAPTPSIDVPTPAPTPTPVPTARIEAVEPGWSGAWSTASQDLDGPDLIGRTLRQVVRPSIGGDSVRLRLANTFGTEPLRLAHVTAAVSAEAPALRPGTAREVMFEGSAEVEIPPGGRMVSDPVPLSFAFGQSLAIDLVPRGPAPAGSGHSRPIATSYLADGDHAGQVTGSAFDRSVPSWFWLEGVDVPDPAGTGTISMFGDSITEGASSTRDANRRWPDLLSGRMRTHASTAALGVLNEGIGGNRVVSENLACASPSASGLRRFQHDVLDRPDVRVVVIALGINDIGSGTPAATVIDGLTQLADQAHRHGLRVVGATVTPFSCEKRCLTPEKEQQRTLVNDWVRTAPEFDAVVDFDAAVRDPARPERLLATYDSGDHLHPSDAGMAAMAAAFDLDALAGS</sequence>
<evidence type="ECO:0000313" key="4">
    <source>
        <dbReference type="Proteomes" id="UP001235712"/>
    </source>
</evidence>
<evidence type="ECO:0000256" key="1">
    <source>
        <dbReference type="SAM" id="SignalP"/>
    </source>
</evidence>
<feature type="signal peptide" evidence="1">
    <location>
        <begin position="1"/>
        <end position="26"/>
    </location>
</feature>
<evidence type="ECO:0000313" key="3">
    <source>
        <dbReference type="EMBL" id="MDP9826635.1"/>
    </source>
</evidence>
<accession>A0ABT9P361</accession>
<dbReference type="InterPro" id="IPR053140">
    <property type="entry name" value="GDSL_Rv0518-like"/>
</dbReference>
<keyword evidence="1" id="KW-0732">Signal</keyword>
<name>A0ABT9P361_9ACTN</name>
<dbReference type="PANTHER" id="PTHR43784">
    <property type="entry name" value="GDSL-LIKE LIPASE/ACYLHYDROLASE, PUTATIVE (AFU_ORTHOLOGUE AFUA_2G00820)-RELATED"/>
    <property type="match status" value="1"/>
</dbReference>
<organism evidence="3 4">
    <name type="scientific">Kineosporia succinea</name>
    <dbReference type="NCBI Taxonomy" id="84632"/>
    <lineage>
        <taxon>Bacteria</taxon>
        <taxon>Bacillati</taxon>
        <taxon>Actinomycetota</taxon>
        <taxon>Actinomycetes</taxon>
        <taxon>Kineosporiales</taxon>
        <taxon>Kineosporiaceae</taxon>
        <taxon>Kineosporia</taxon>
    </lineage>
</organism>
<gene>
    <name evidence="3" type="ORF">J2S57_002384</name>
</gene>
<dbReference type="RefSeq" id="WP_307241639.1">
    <property type="nucleotide sequence ID" value="NZ_JAUSQZ010000001.1"/>
</dbReference>
<dbReference type="InterPro" id="IPR013830">
    <property type="entry name" value="SGNH_hydro"/>
</dbReference>
<feature type="chain" id="PRO_5046038347" evidence="1">
    <location>
        <begin position="27"/>
        <end position="455"/>
    </location>
</feature>
<dbReference type="EMBL" id="JAUSQZ010000001">
    <property type="protein sequence ID" value="MDP9826635.1"/>
    <property type="molecule type" value="Genomic_DNA"/>
</dbReference>
<dbReference type="Proteomes" id="UP001235712">
    <property type="component" value="Unassembled WGS sequence"/>
</dbReference>
<feature type="domain" description="SGNH hydrolase-type esterase" evidence="2">
    <location>
        <begin position="254"/>
        <end position="442"/>
    </location>
</feature>
<dbReference type="InterPro" id="IPR036514">
    <property type="entry name" value="SGNH_hydro_sf"/>
</dbReference>
<reference evidence="3 4" key="1">
    <citation type="submission" date="2023-07" db="EMBL/GenBank/DDBJ databases">
        <title>Sequencing the genomes of 1000 actinobacteria strains.</title>
        <authorList>
            <person name="Klenk H.-P."/>
        </authorList>
    </citation>
    <scope>NUCLEOTIDE SEQUENCE [LARGE SCALE GENOMIC DNA]</scope>
    <source>
        <strain evidence="3 4">DSM 44388</strain>
    </source>
</reference>
<dbReference type="SUPFAM" id="SSF52266">
    <property type="entry name" value="SGNH hydrolase"/>
    <property type="match status" value="1"/>
</dbReference>
<protein>
    <submittedName>
        <fullName evidence="3">Lysophospholipase L1-like esterase</fullName>
    </submittedName>
</protein>
<dbReference type="Pfam" id="PF13472">
    <property type="entry name" value="Lipase_GDSL_2"/>
    <property type="match status" value="1"/>
</dbReference>